<sequence>MKQINAQITRQINRPITALIADDEPLLREHLRFNLSRLWPELHIVDEARNGHEAIEMFDIHQPDIVFLDVHMPGLNGIEAARSIARRAHIVFFTAYEQYAVQAFEQGAIDYLIKPIMEARLNDTITRLQQRMVQANEPGAGYDALLDRMANDLRQRNPPRHHLQWIKASVGNSVRLIPVEQVAFLRADDKYTLVAWDGGDALIRKSIRELSDELDPDRFAQTHRSVIVNLHYVAGVTRGMNETAELQLRGRPEVLPVSRSYLHLFRQM</sequence>
<dbReference type="Gene3D" id="3.40.50.2300">
    <property type="match status" value="1"/>
</dbReference>
<keyword evidence="1" id="KW-0597">Phosphoprotein</keyword>
<dbReference type="SUPFAM" id="SSF52172">
    <property type="entry name" value="CheY-like"/>
    <property type="match status" value="1"/>
</dbReference>
<feature type="domain" description="HTH LytTR-type" evidence="3">
    <location>
        <begin position="166"/>
        <end position="268"/>
    </location>
</feature>
<dbReference type="PROSITE" id="PS50110">
    <property type="entry name" value="RESPONSE_REGULATORY"/>
    <property type="match status" value="1"/>
</dbReference>
<gene>
    <name evidence="4" type="ORF">H8L32_12505</name>
</gene>
<accession>A0ABR6ZQY8</accession>
<feature type="domain" description="Response regulatory" evidence="2">
    <location>
        <begin position="17"/>
        <end position="129"/>
    </location>
</feature>
<dbReference type="Proteomes" id="UP000650424">
    <property type="component" value="Unassembled WGS sequence"/>
</dbReference>
<protein>
    <submittedName>
        <fullName evidence="4">Response regulator transcription factor</fullName>
    </submittedName>
</protein>
<dbReference type="PROSITE" id="PS50930">
    <property type="entry name" value="HTH_LYTTR"/>
    <property type="match status" value="1"/>
</dbReference>
<name>A0ABR6ZQY8_9BURK</name>
<organism evidence="4 5">
    <name type="scientific">Undibacterium hunanense</name>
    <dbReference type="NCBI Taxonomy" id="2762292"/>
    <lineage>
        <taxon>Bacteria</taxon>
        <taxon>Pseudomonadati</taxon>
        <taxon>Pseudomonadota</taxon>
        <taxon>Betaproteobacteria</taxon>
        <taxon>Burkholderiales</taxon>
        <taxon>Oxalobacteraceae</taxon>
        <taxon>Undibacterium</taxon>
    </lineage>
</organism>
<evidence type="ECO:0000313" key="4">
    <source>
        <dbReference type="EMBL" id="MBC3918304.1"/>
    </source>
</evidence>
<dbReference type="Gene3D" id="2.40.50.1020">
    <property type="entry name" value="LytTr DNA-binding domain"/>
    <property type="match status" value="1"/>
</dbReference>
<evidence type="ECO:0000256" key="1">
    <source>
        <dbReference type="PROSITE-ProRule" id="PRU00169"/>
    </source>
</evidence>
<dbReference type="InterPro" id="IPR001789">
    <property type="entry name" value="Sig_transdc_resp-reg_receiver"/>
</dbReference>
<dbReference type="InterPro" id="IPR011006">
    <property type="entry name" value="CheY-like_superfamily"/>
</dbReference>
<evidence type="ECO:0000259" key="3">
    <source>
        <dbReference type="PROSITE" id="PS50930"/>
    </source>
</evidence>
<evidence type="ECO:0000259" key="2">
    <source>
        <dbReference type="PROSITE" id="PS50110"/>
    </source>
</evidence>
<evidence type="ECO:0000313" key="5">
    <source>
        <dbReference type="Proteomes" id="UP000650424"/>
    </source>
</evidence>
<reference evidence="4 5" key="1">
    <citation type="submission" date="2020-08" db="EMBL/GenBank/DDBJ databases">
        <title>Novel species isolated from subtropical streams in China.</title>
        <authorList>
            <person name="Lu H."/>
        </authorList>
    </citation>
    <scope>NUCLEOTIDE SEQUENCE [LARGE SCALE GENOMIC DNA]</scope>
    <source>
        <strain evidence="4 5">CY18W</strain>
    </source>
</reference>
<comment type="caution">
    <text evidence="4">The sequence shown here is derived from an EMBL/GenBank/DDBJ whole genome shotgun (WGS) entry which is preliminary data.</text>
</comment>
<dbReference type="RefSeq" id="WP_186947553.1">
    <property type="nucleotide sequence ID" value="NZ_JACOGF010000005.1"/>
</dbReference>
<dbReference type="PANTHER" id="PTHR37299">
    <property type="entry name" value="TRANSCRIPTIONAL REGULATOR-RELATED"/>
    <property type="match status" value="1"/>
</dbReference>
<dbReference type="EMBL" id="JACOGF010000005">
    <property type="protein sequence ID" value="MBC3918304.1"/>
    <property type="molecule type" value="Genomic_DNA"/>
</dbReference>
<dbReference type="Pfam" id="PF04397">
    <property type="entry name" value="LytTR"/>
    <property type="match status" value="1"/>
</dbReference>
<dbReference type="SMART" id="SM00448">
    <property type="entry name" value="REC"/>
    <property type="match status" value="1"/>
</dbReference>
<proteinExistence type="predicted"/>
<keyword evidence="5" id="KW-1185">Reference proteome</keyword>
<dbReference type="InterPro" id="IPR007492">
    <property type="entry name" value="LytTR_DNA-bd_dom"/>
</dbReference>
<dbReference type="InterPro" id="IPR046947">
    <property type="entry name" value="LytR-like"/>
</dbReference>
<feature type="modified residue" description="4-aspartylphosphate" evidence="1">
    <location>
        <position position="69"/>
    </location>
</feature>
<dbReference type="PANTHER" id="PTHR37299:SF1">
    <property type="entry name" value="STAGE 0 SPORULATION PROTEIN A HOMOLOG"/>
    <property type="match status" value="1"/>
</dbReference>
<dbReference type="Pfam" id="PF00072">
    <property type="entry name" value="Response_reg"/>
    <property type="match status" value="1"/>
</dbReference>
<dbReference type="SMART" id="SM00850">
    <property type="entry name" value="LytTR"/>
    <property type="match status" value="1"/>
</dbReference>